<dbReference type="OrthoDB" id="9986190at2759"/>
<accession>A0A4Y2PWN8</accession>
<sequence length="148" mass="17027">MYSIEQRVYLVLEYHRLKRSPTAARHSFQKQFNVPKGPDTKTIRKLFAKFERTGSVGDNRVGNVGPRQTAVTSENVAKVSAFFQQNPRNTVRRIASETGLKRSSTKKILRNSLRMFPYKIQSHQAIPIKVVGQRFDFANEILTMIDNE</sequence>
<feature type="domain" description="DUF4817" evidence="1">
    <location>
        <begin position="3"/>
        <end position="56"/>
    </location>
</feature>
<dbReference type="Proteomes" id="UP000499080">
    <property type="component" value="Unassembled WGS sequence"/>
</dbReference>
<reference evidence="2 3" key="1">
    <citation type="journal article" date="2019" name="Sci. Rep.">
        <title>Orb-weaving spider Araneus ventricosus genome elucidates the spidroin gene catalogue.</title>
        <authorList>
            <person name="Kono N."/>
            <person name="Nakamura H."/>
            <person name="Ohtoshi R."/>
            <person name="Moran D.A.P."/>
            <person name="Shinohara A."/>
            <person name="Yoshida Y."/>
            <person name="Fujiwara M."/>
            <person name="Mori M."/>
            <person name="Tomita M."/>
            <person name="Arakawa K."/>
        </authorList>
    </citation>
    <scope>NUCLEOTIDE SEQUENCE [LARGE SCALE GENOMIC DNA]</scope>
</reference>
<dbReference type="Pfam" id="PF16087">
    <property type="entry name" value="DUF4817"/>
    <property type="match status" value="1"/>
</dbReference>
<gene>
    <name evidence="2" type="ORF">AVEN_124821_1</name>
</gene>
<proteinExistence type="predicted"/>
<dbReference type="InterPro" id="IPR032135">
    <property type="entry name" value="DUF4817"/>
</dbReference>
<comment type="caution">
    <text evidence="2">The sequence shown here is derived from an EMBL/GenBank/DDBJ whole genome shotgun (WGS) entry which is preliminary data.</text>
</comment>
<keyword evidence="3" id="KW-1185">Reference proteome</keyword>
<dbReference type="AlphaFoldDB" id="A0A4Y2PWN8"/>
<dbReference type="EMBL" id="BGPR01012308">
    <property type="protein sequence ID" value="GBN55512.1"/>
    <property type="molecule type" value="Genomic_DNA"/>
</dbReference>
<evidence type="ECO:0000259" key="1">
    <source>
        <dbReference type="Pfam" id="PF16087"/>
    </source>
</evidence>
<protein>
    <recommendedName>
        <fullName evidence="1">DUF4817 domain-containing protein</fullName>
    </recommendedName>
</protein>
<dbReference type="PANTHER" id="PTHR47326:SF1">
    <property type="entry name" value="HTH PSQ-TYPE DOMAIN-CONTAINING PROTEIN"/>
    <property type="match status" value="1"/>
</dbReference>
<dbReference type="PANTHER" id="PTHR47326">
    <property type="entry name" value="TRANSPOSABLE ELEMENT TC3 TRANSPOSASE-LIKE PROTEIN"/>
    <property type="match status" value="1"/>
</dbReference>
<evidence type="ECO:0000313" key="3">
    <source>
        <dbReference type="Proteomes" id="UP000499080"/>
    </source>
</evidence>
<name>A0A4Y2PWN8_ARAVE</name>
<organism evidence="2 3">
    <name type="scientific">Araneus ventricosus</name>
    <name type="common">Orbweaver spider</name>
    <name type="synonym">Epeira ventricosa</name>
    <dbReference type="NCBI Taxonomy" id="182803"/>
    <lineage>
        <taxon>Eukaryota</taxon>
        <taxon>Metazoa</taxon>
        <taxon>Ecdysozoa</taxon>
        <taxon>Arthropoda</taxon>
        <taxon>Chelicerata</taxon>
        <taxon>Arachnida</taxon>
        <taxon>Araneae</taxon>
        <taxon>Araneomorphae</taxon>
        <taxon>Entelegynae</taxon>
        <taxon>Araneoidea</taxon>
        <taxon>Araneidae</taxon>
        <taxon>Araneus</taxon>
    </lineage>
</organism>
<evidence type="ECO:0000313" key="2">
    <source>
        <dbReference type="EMBL" id="GBN55512.1"/>
    </source>
</evidence>